<feature type="transmembrane region" description="Helical" evidence="2">
    <location>
        <begin position="24"/>
        <end position="45"/>
    </location>
</feature>
<feature type="transmembrane region" description="Helical" evidence="2">
    <location>
        <begin position="104"/>
        <end position="124"/>
    </location>
</feature>
<feature type="transmembrane region" description="Helical" evidence="2">
    <location>
        <begin position="144"/>
        <end position="168"/>
    </location>
</feature>
<feature type="transmembrane region" description="Helical" evidence="2">
    <location>
        <begin position="469"/>
        <end position="490"/>
    </location>
</feature>
<dbReference type="GO" id="GO:0004129">
    <property type="term" value="F:cytochrome-c oxidase activity"/>
    <property type="evidence" value="ECO:0007669"/>
    <property type="project" value="InterPro"/>
</dbReference>
<reference evidence="4" key="1">
    <citation type="submission" date="2020-01" db="EMBL/GenBank/DDBJ databases">
        <authorList>
            <person name="Meier V. D."/>
            <person name="Meier V D."/>
        </authorList>
    </citation>
    <scope>NUCLEOTIDE SEQUENCE</scope>
    <source>
        <strain evidence="4">HLG_WM_MAG_07</strain>
    </source>
</reference>
<accession>A0A6S6T1M0</accession>
<sequence>MTESTLSSRDIALSEESTNTTNKLAFWNFFIAFAAFALALPMGAYQVLERSGMVPAIENAAVYYASTSTHGVLMAYVLSTFFIMGFGYHTAVHSLKQKLWSPTFAWAGFWIAAIGVVLAAIPLLTGHASVLYTFYPPEIAHPSFYIGAALLVVGSWFWCIDMVVSTVTWKRANPGKPVPLVMYGTVLNAMLWLWTSIGVASEVLFQLIPVSMGWADSLDPGLSRVLFSETLHAIVYFWLFPCYLVMYAILPKEAGGKLFSDEIARVAFVMLFIFSVPIGMHHLYMDPIVAAGWKLLHMFGTFMVAVPTLITGFTIIATLEIAGRLRGGKGLFGWLKTLDYQNPVVLASVFSLLMLTVGGWGGVINASYSLNALVHNTQWVPGHFHLIYGGTTIIMYFAAAYWLWPKITGHQLFSNKLVITQLWLWFVGMWITTIPWHYLGIIGQPRRVDTLQAYQQSEELVRSWDFSMLIMNFGALTLLVSGLLFVYILFMTSRQPMVSDSERVVSYSEAIHPPLQVPHLLNSLSFWNWAMLIYLVASYGYPVLQFWFIGTPESPAWGY</sequence>
<feature type="transmembrane region" description="Helical" evidence="2">
    <location>
        <begin position="296"/>
        <end position="323"/>
    </location>
</feature>
<dbReference type="GO" id="GO:0020037">
    <property type="term" value="F:heme binding"/>
    <property type="evidence" value="ECO:0007669"/>
    <property type="project" value="InterPro"/>
</dbReference>
<keyword evidence="2" id="KW-0472">Membrane</keyword>
<dbReference type="InterPro" id="IPR023616">
    <property type="entry name" value="Cyt_c_oxase-like_su1_dom"/>
</dbReference>
<dbReference type="PRINTS" id="PR01165">
    <property type="entry name" value="CYCOXIDASEI"/>
</dbReference>
<evidence type="ECO:0000313" key="4">
    <source>
        <dbReference type="EMBL" id="CAA6809340.1"/>
    </source>
</evidence>
<dbReference type="SUPFAM" id="SSF81442">
    <property type="entry name" value="Cytochrome c oxidase subunit I-like"/>
    <property type="match status" value="1"/>
</dbReference>
<dbReference type="AlphaFoldDB" id="A0A6S6T1M0"/>
<dbReference type="Pfam" id="PF00115">
    <property type="entry name" value="COX1"/>
    <property type="match status" value="1"/>
</dbReference>
<dbReference type="PANTHER" id="PTHR10422">
    <property type="entry name" value="CYTOCHROME C OXIDASE SUBUNIT 1"/>
    <property type="match status" value="1"/>
</dbReference>
<keyword evidence="1" id="KW-0813">Transport</keyword>
<dbReference type="Gene3D" id="1.20.210.10">
    <property type="entry name" value="Cytochrome c oxidase-like, subunit I domain"/>
    <property type="match status" value="1"/>
</dbReference>
<feature type="transmembrane region" description="Helical" evidence="2">
    <location>
        <begin position="416"/>
        <end position="438"/>
    </location>
</feature>
<dbReference type="PROSITE" id="PS50855">
    <property type="entry name" value="COX1"/>
    <property type="match status" value="1"/>
</dbReference>
<organism evidence="4">
    <name type="scientific">uncultured Thiotrichaceae bacterium</name>
    <dbReference type="NCBI Taxonomy" id="298394"/>
    <lineage>
        <taxon>Bacteria</taxon>
        <taxon>Pseudomonadati</taxon>
        <taxon>Pseudomonadota</taxon>
        <taxon>Gammaproteobacteria</taxon>
        <taxon>Thiotrichales</taxon>
        <taxon>Thiotrichaceae</taxon>
        <taxon>environmental samples</taxon>
    </lineage>
</organism>
<dbReference type="EC" id="1.9.3.1" evidence="4"/>
<feature type="transmembrane region" description="Helical" evidence="2">
    <location>
        <begin position="230"/>
        <end position="250"/>
    </location>
</feature>
<feature type="transmembrane region" description="Helical" evidence="2">
    <location>
        <begin position="384"/>
        <end position="404"/>
    </location>
</feature>
<dbReference type="PANTHER" id="PTHR10422:SF40">
    <property type="entry name" value="CYTOCHROME C OXIDASE SUBUNIT I"/>
    <property type="match status" value="1"/>
</dbReference>
<evidence type="ECO:0000256" key="1">
    <source>
        <dbReference type="ARBA" id="ARBA00022660"/>
    </source>
</evidence>
<protein>
    <submittedName>
        <fullName evidence="4">Cytochrome c oxidase (B(O/a)3-type) chain I (EC)</fullName>
        <ecNumber evidence="4">1.9.3.1</ecNumber>
    </submittedName>
</protein>
<dbReference type="EMBL" id="CACVAY010000039">
    <property type="protein sequence ID" value="CAA6809340.1"/>
    <property type="molecule type" value="Genomic_DNA"/>
</dbReference>
<keyword evidence="4" id="KW-0560">Oxidoreductase</keyword>
<keyword evidence="2" id="KW-0812">Transmembrane</keyword>
<evidence type="ECO:0000256" key="2">
    <source>
        <dbReference type="SAM" id="Phobius"/>
    </source>
</evidence>
<keyword evidence="2" id="KW-1133">Transmembrane helix</keyword>
<feature type="transmembrane region" description="Helical" evidence="2">
    <location>
        <begin position="73"/>
        <end position="92"/>
    </location>
</feature>
<keyword evidence="1" id="KW-0679">Respiratory chain</keyword>
<dbReference type="GO" id="GO:0016020">
    <property type="term" value="C:membrane"/>
    <property type="evidence" value="ECO:0007669"/>
    <property type="project" value="InterPro"/>
</dbReference>
<feature type="transmembrane region" description="Helical" evidence="2">
    <location>
        <begin position="262"/>
        <end position="284"/>
    </location>
</feature>
<dbReference type="GO" id="GO:0009060">
    <property type="term" value="P:aerobic respiration"/>
    <property type="evidence" value="ECO:0007669"/>
    <property type="project" value="InterPro"/>
</dbReference>
<feature type="domain" description="Cytochrome oxidase subunit I profile" evidence="3">
    <location>
        <begin position="38"/>
        <end position="492"/>
    </location>
</feature>
<proteinExistence type="predicted"/>
<evidence type="ECO:0000259" key="3">
    <source>
        <dbReference type="PROSITE" id="PS50855"/>
    </source>
</evidence>
<feature type="transmembrane region" description="Helical" evidence="2">
    <location>
        <begin position="526"/>
        <end position="549"/>
    </location>
</feature>
<dbReference type="InterPro" id="IPR000883">
    <property type="entry name" value="Cyt_C_Oxase_1"/>
</dbReference>
<feature type="transmembrane region" description="Helical" evidence="2">
    <location>
        <begin position="344"/>
        <end position="364"/>
    </location>
</feature>
<dbReference type="GO" id="GO:0016491">
    <property type="term" value="F:oxidoreductase activity"/>
    <property type="evidence" value="ECO:0007669"/>
    <property type="project" value="UniProtKB-KW"/>
</dbReference>
<dbReference type="InterPro" id="IPR036927">
    <property type="entry name" value="Cyt_c_oxase-like_su1_sf"/>
</dbReference>
<name>A0A6S6T1M0_9GAMM</name>
<feature type="transmembrane region" description="Helical" evidence="2">
    <location>
        <begin position="180"/>
        <end position="210"/>
    </location>
</feature>
<gene>
    <name evidence="4" type="ORF">HELGO_WM12941</name>
</gene>
<keyword evidence="1" id="KW-0249">Electron transport</keyword>